<accession>B0C5X2</accession>
<name>B0C5X2_ACAM1</name>
<keyword evidence="1" id="KW-0175">Coiled coil</keyword>
<dbReference type="eggNOG" id="ENOG502ZZ5Q">
    <property type="taxonomic scope" value="Bacteria"/>
</dbReference>
<feature type="coiled-coil region" evidence="1">
    <location>
        <begin position="75"/>
        <end position="102"/>
    </location>
</feature>
<dbReference type="KEGG" id="amr:AM1_5018"/>
<dbReference type="Proteomes" id="UP000000268">
    <property type="component" value="Chromosome"/>
</dbReference>
<sequence>MVQYTLKEDPEAVIKIPGKDSKKAREKAMNQLMDLMDSGKLKTSLNQGFSPNDFIEVQTTVPTKPSPQEDEVAQAVQILNLLASLKLKMQELQQQALKTRAIVDLLFSDEPISEEDVLQLKEGFKVLKKFAQANIQYQETRKRAESARAILDRALQSK</sequence>
<reference evidence="2 3" key="1">
    <citation type="journal article" date="2008" name="Proc. Natl. Acad. Sci. U.S.A.">
        <title>Niche adaptation and genome expansion in the chlorophyll d-producing cyanobacterium Acaryochloris marina.</title>
        <authorList>
            <person name="Swingley W.D."/>
            <person name="Chen M."/>
            <person name="Cheung P.C."/>
            <person name="Conrad A.L."/>
            <person name="Dejesa L.C."/>
            <person name="Hao J."/>
            <person name="Honchak B.M."/>
            <person name="Karbach L.E."/>
            <person name="Kurdoglu A."/>
            <person name="Lahiri S."/>
            <person name="Mastrian S.D."/>
            <person name="Miyashita H."/>
            <person name="Page L."/>
            <person name="Ramakrishna P."/>
            <person name="Satoh S."/>
            <person name="Sattley W.M."/>
            <person name="Shimada Y."/>
            <person name="Taylor H.L."/>
            <person name="Tomo T."/>
            <person name="Tsuchiya T."/>
            <person name="Wang Z.T."/>
            <person name="Raymond J."/>
            <person name="Mimuro M."/>
            <person name="Blankenship R.E."/>
            <person name="Touchman J.W."/>
        </authorList>
    </citation>
    <scope>NUCLEOTIDE SEQUENCE [LARGE SCALE GENOMIC DNA]</scope>
    <source>
        <strain evidence="3">MBIC 11017</strain>
    </source>
</reference>
<dbReference type="AlphaFoldDB" id="B0C5X2"/>
<gene>
    <name evidence="2" type="ordered locus">AM1_5018</name>
</gene>
<dbReference type="OrthoDB" id="424240at2"/>
<dbReference type="HOGENOM" id="CLU_1617347_0_0_3"/>
<evidence type="ECO:0000313" key="2">
    <source>
        <dbReference type="EMBL" id="ABW29984.1"/>
    </source>
</evidence>
<proteinExistence type="predicted"/>
<dbReference type="RefSeq" id="WP_012165255.1">
    <property type="nucleotide sequence ID" value="NC_009925.1"/>
</dbReference>
<keyword evidence="3" id="KW-1185">Reference proteome</keyword>
<organism evidence="2 3">
    <name type="scientific">Acaryochloris marina (strain MBIC 11017)</name>
    <dbReference type="NCBI Taxonomy" id="329726"/>
    <lineage>
        <taxon>Bacteria</taxon>
        <taxon>Bacillati</taxon>
        <taxon>Cyanobacteriota</taxon>
        <taxon>Cyanophyceae</taxon>
        <taxon>Acaryochloridales</taxon>
        <taxon>Acaryochloridaceae</taxon>
        <taxon>Acaryochloris</taxon>
    </lineage>
</organism>
<evidence type="ECO:0000256" key="1">
    <source>
        <dbReference type="SAM" id="Coils"/>
    </source>
</evidence>
<protein>
    <submittedName>
        <fullName evidence="2">Uncharacterized protein</fullName>
    </submittedName>
</protein>
<dbReference type="EMBL" id="CP000828">
    <property type="protein sequence ID" value="ABW29984.1"/>
    <property type="molecule type" value="Genomic_DNA"/>
</dbReference>
<evidence type="ECO:0000313" key="3">
    <source>
        <dbReference type="Proteomes" id="UP000000268"/>
    </source>
</evidence>